<dbReference type="PANTHER" id="PTHR43080:SF2">
    <property type="entry name" value="CBS DOMAIN-CONTAINING PROTEIN"/>
    <property type="match status" value="1"/>
</dbReference>
<dbReference type="InterPro" id="IPR051257">
    <property type="entry name" value="Diverse_CBS-Domain"/>
</dbReference>
<gene>
    <name evidence="4" type="ORF">GPA25_12240</name>
</gene>
<dbReference type="InterPro" id="IPR046342">
    <property type="entry name" value="CBS_dom_sf"/>
</dbReference>
<dbReference type="EMBL" id="WTVQ01000018">
    <property type="protein sequence ID" value="NMG75527.1"/>
    <property type="molecule type" value="Genomic_DNA"/>
</dbReference>
<dbReference type="PANTHER" id="PTHR43080">
    <property type="entry name" value="CBS DOMAIN-CONTAINING PROTEIN CBSX3, MITOCHONDRIAL"/>
    <property type="match status" value="1"/>
</dbReference>
<comment type="caution">
    <text evidence="4">The sequence shown here is derived from an EMBL/GenBank/DDBJ whole genome shotgun (WGS) entry which is preliminary data.</text>
</comment>
<protein>
    <submittedName>
        <fullName evidence="4">CBS domain-containing protein</fullName>
    </submittedName>
</protein>
<dbReference type="Proteomes" id="UP000648984">
    <property type="component" value="Unassembled WGS sequence"/>
</dbReference>
<name>A0ABX1QDQ5_9RHOO</name>
<keyword evidence="1 2" id="KW-0129">CBS domain</keyword>
<evidence type="ECO:0000313" key="4">
    <source>
        <dbReference type="EMBL" id="NMG75527.1"/>
    </source>
</evidence>
<reference evidence="4 5" key="1">
    <citation type="submission" date="2019-12" db="EMBL/GenBank/DDBJ databases">
        <title>Comparative genomics gives insights into the taxonomy of the Azoarcus-Aromatoleum group and reveals separate origins of nif in the plant-associated Azoarcus and non-plant-associated Aromatoleum sub-groups.</title>
        <authorList>
            <person name="Lafos M."/>
            <person name="Maluk M."/>
            <person name="Batista M."/>
            <person name="Junghare M."/>
            <person name="Carmona M."/>
            <person name="Faoro H."/>
            <person name="Cruz L.M."/>
            <person name="Battistoni F."/>
            <person name="De Souza E."/>
            <person name="Pedrosa F."/>
            <person name="Chen W.-M."/>
            <person name="Poole P.S."/>
            <person name="Dixon R.A."/>
            <person name="James E.K."/>
        </authorList>
    </citation>
    <scope>NUCLEOTIDE SEQUENCE [LARGE SCALE GENOMIC DNA]</scope>
    <source>
        <strain evidence="4 5">22Lin</strain>
    </source>
</reference>
<feature type="domain" description="CBS" evidence="3">
    <location>
        <begin position="76"/>
        <end position="133"/>
    </location>
</feature>
<sequence length="143" mass="15286">MPTRKIRDVITHQTILTASADLSVREAARRMAATRVGSIMITDGGTLAGIFTERDGLVRVLAAGLDPETTTLAQVMTSTPITASPESPLGHALHMMNEGGFRHVPIVENGRPVGMVSARDALGPEIVAFEGELQQRETITELL</sequence>
<evidence type="ECO:0000313" key="5">
    <source>
        <dbReference type="Proteomes" id="UP000648984"/>
    </source>
</evidence>
<dbReference type="Gene3D" id="3.10.580.10">
    <property type="entry name" value="CBS-domain"/>
    <property type="match status" value="1"/>
</dbReference>
<evidence type="ECO:0000259" key="3">
    <source>
        <dbReference type="PROSITE" id="PS51371"/>
    </source>
</evidence>
<feature type="domain" description="CBS" evidence="3">
    <location>
        <begin position="10"/>
        <end position="68"/>
    </location>
</feature>
<evidence type="ECO:0000256" key="1">
    <source>
        <dbReference type="ARBA" id="ARBA00023122"/>
    </source>
</evidence>
<evidence type="ECO:0000256" key="2">
    <source>
        <dbReference type="PROSITE-ProRule" id="PRU00703"/>
    </source>
</evidence>
<dbReference type="SUPFAM" id="SSF54631">
    <property type="entry name" value="CBS-domain pair"/>
    <property type="match status" value="1"/>
</dbReference>
<dbReference type="PROSITE" id="PS51371">
    <property type="entry name" value="CBS"/>
    <property type="match status" value="2"/>
</dbReference>
<proteinExistence type="predicted"/>
<dbReference type="SMART" id="SM00116">
    <property type="entry name" value="CBS"/>
    <property type="match status" value="2"/>
</dbReference>
<keyword evidence="5" id="KW-1185">Reference proteome</keyword>
<dbReference type="InterPro" id="IPR000644">
    <property type="entry name" value="CBS_dom"/>
</dbReference>
<organism evidence="4 5">
    <name type="scientific">Aromatoleum diolicum</name>
    <dbReference type="NCBI Taxonomy" id="75796"/>
    <lineage>
        <taxon>Bacteria</taxon>
        <taxon>Pseudomonadati</taxon>
        <taxon>Pseudomonadota</taxon>
        <taxon>Betaproteobacteria</taxon>
        <taxon>Rhodocyclales</taxon>
        <taxon>Rhodocyclaceae</taxon>
        <taxon>Aromatoleum</taxon>
    </lineage>
</organism>
<accession>A0ABX1QDQ5</accession>
<dbReference type="Pfam" id="PF00571">
    <property type="entry name" value="CBS"/>
    <property type="match status" value="2"/>
</dbReference>
<dbReference type="RefSeq" id="WP_169260677.1">
    <property type="nucleotide sequence ID" value="NZ_WTVQ01000018.1"/>
</dbReference>